<feature type="non-terminal residue" evidence="2">
    <location>
        <position position="85"/>
    </location>
</feature>
<name>A0AAW5YY60_9LACO</name>
<sequence>RKFHDSLPKDKTRESDATSVANQGIHYCDQMFSLEYAWKDLSAEERYEKRQSELKPLLEKFSDWCSKKSISVLPSGKLGTAFQYC</sequence>
<dbReference type="Pfam" id="PF03050">
    <property type="entry name" value="DDE_Tnp_IS66"/>
    <property type="match status" value="1"/>
</dbReference>
<feature type="non-terminal residue" evidence="2">
    <location>
        <position position="1"/>
    </location>
</feature>
<reference evidence="2" key="1">
    <citation type="submission" date="2023-01" db="EMBL/GenBank/DDBJ databases">
        <title>Sequencing of the bacterial strains from artisanal fermented milk Matsoni.</title>
        <authorList>
            <person name="Rozman V."/>
            <person name="Accetto T."/>
            <person name="Bogovic Matijasic B."/>
        </authorList>
    </citation>
    <scope>NUCLEOTIDE SEQUENCE</scope>
    <source>
        <strain evidence="2">Lbl333</strain>
    </source>
</reference>
<dbReference type="PANTHER" id="PTHR33678:SF1">
    <property type="entry name" value="BLL1576 PROTEIN"/>
    <property type="match status" value="1"/>
</dbReference>
<evidence type="ECO:0000313" key="2">
    <source>
        <dbReference type="EMBL" id="MDA3768841.1"/>
    </source>
</evidence>
<dbReference type="Proteomes" id="UP001210502">
    <property type="component" value="Unassembled WGS sequence"/>
</dbReference>
<organism evidence="2 3">
    <name type="scientific">Lactobacillus delbrueckii</name>
    <dbReference type="NCBI Taxonomy" id="1584"/>
    <lineage>
        <taxon>Bacteria</taxon>
        <taxon>Bacillati</taxon>
        <taxon>Bacillota</taxon>
        <taxon>Bacilli</taxon>
        <taxon>Lactobacillales</taxon>
        <taxon>Lactobacillaceae</taxon>
        <taxon>Lactobacillus</taxon>
    </lineage>
</organism>
<accession>A0AAW5YY60</accession>
<evidence type="ECO:0000313" key="3">
    <source>
        <dbReference type="Proteomes" id="UP001210502"/>
    </source>
</evidence>
<dbReference type="PANTHER" id="PTHR33678">
    <property type="entry name" value="BLL1576 PROTEIN"/>
    <property type="match status" value="1"/>
</dbReference>
<proteinExistence type="predicted"/>
<gene>
    <name evidence="2" type="ORF">PF586_10875</name>
</gene>
<comment type="caution">
    <text evidence="2">The sequence shown here is derived from an EMBL/GenBank/DDBJ whole genome shotgun (WGS) entry which is preliminary data.</text>
</comment>
<dbReference type="RefSeq" id="WP_271025135.1">
    <property type="nucleotide sequence ID" value="NZ_JAQIEY010000167.1"/>
</dbReference>
<feature type="domain" description="Transposase IS66 central" evidence="1">
    <location>
        <begin position="1"/>
        <end position="85"/>
    </location>
</feature>
<protein>
    <submittedName>
        <fullName evidence="2">Transposase</fullName>
    </submittedName>
</protein>
<dbReference type="AlphaFoldDB" id="A0AAW5YY60"/>
<evidence type="ECO:0000259" key="1">
    <source>
        <dbReference type="Pfam" id="PF03050"/>
    </source>
</evidence>
<dbReference type="InterPro" id="IPR052344">
    <property type="entry name" value="Transposase-related"/>
</dbReference>
<dbReference type="EMBL" id="JAQIEY010000167">
    <property type="protein sequence ID" value="MDA3768841.1"/>
    <property type="molecule type" value="Genomic_DNA"/>
</dbReference>
<dbReference type="InterPro" id="IPR004291">
    <property type="entry name" value="Transposase_IS66_central"/>
</dbReference>